<evidence type="ECO:0000313" key="1">
    <source>
        <dbReference type="EMBL" id="HIS32645.1"/>
    </source>
</evidence>
<organism evidence="1 2">
    <name type="scientific">Candidatus Limivivens intestinipullorum</name>
    <dbReference type="NCBI Taxonomy" id="2840858"/>
    <lineage>
        <taxon>Bacteria</taxon>
        <taxon>Bacillati</taxon>
        <taxon>Bacillota</taxon>
        <taxon>Clostridia</taxon>
        <taxon>Lachnospirales</taxon>
        <taxon>Lachnospiraceae</taxon>
        <taxon>Lachnospiraceae incertae sedis</taxon>
        <taxon>Candidatus Limivivens</taxon>
    </lineage>
</organism>
<evidence type="ECO:0000313" key="2">
    <source>
        <dbReference type="Proteomes" id="UP000823935"/>
    </source>
</evidence>
<reference evidence="1" key="2">
    <citation type="journal article" date="2021" name="PeerJ">
        <title>Extensive microbial diversity within the chicken gut microbiome revealed by metagenomics and culture.</title>
        <authorList>
            <person name="Gilroy R."/>
            <person name="Ravi A."/>
            <person name="Getino M."/>
            <person name="Pursley I."/>
            <person name="Horton D.L."/>
            <person name="Alikhan N.F."/>
            <person name="Baker D."/>
            <person name="Gharbi K."/>
            <person name="Hall N."/>
            <person name="Watson M."/>
            <person name="Adriaenssens E.M."/>
            <person name="Foster-Nyarko E."/>
            <person name="Jarju S."/>
            <person name="Secka A."/>
            <person name="Antonio M."/>
            <person name="Oren A."/>
            <person name="Chaudhuri R.R."/>
            <person name="La Ragione R."/>
            <person name="Hildebrand F."/>
            <person name="Pallen M.J."/>
        </authorList>
    </citation>
    <scope>NUCLEOTIDE SEQUENCE</scope>
    <source>
        <strain evidence="1">CHK190-19873</strain>
    </source>
</reference>
<dbReference type="AlphaFoldDB" id="A0A9D1JKX9"/>
<gene>
    <name evidence="1" type="ORF">IAB44_14045</name>
</gene>
<accession>A0A9D1JKX9</accession>
<proteinExistence type="predicted"/>
<comment type="caution">
    <text evidence="1">The sequence shown here is derived from an EMBL/GenBank/DDBJ whole genome shotgun (WGS) entry which is preliminary data.</text>
</comment>
<protein>
    <submittedName>
        <fullName evidence="1">Uncharacterized protein</fullName>
    </submittedName>
</protein>
<name>A0A9D1JKX9_9FIRM</name>
<reference evidence="1" key="1">
    <citation type="submission" date="2020-10" db="EMBL/GenBank/DDBJ databases">
        <authorList>
            <person name="Gilroy R."/>
        </authorList>
    </citation>
    <scope>NUCLEOTIDE SEQUENCE</scope>
    <source>
        <strain evidence="1">CHK190-19873</strain>
    </source>
</reference>
<sequence length="52" mass="5804">MHFWARSMGIPYTEYHLMTAGEIQDLVACSAISNGGAREVAEKSTEYIPDVR</sequence>
<dbReference type="EMBL" id="DVIQ01000093">
    <property type="protein sequence ID" value="HIS32645.1"/>
    <property type="molecule type" value="Genomic_DNA"/>
</dbReference>
<dbReference type="Proteomes" id="UP000823935">
    <property type="component" value="Unassembled WGS sequence"/>
</dbReference>